<keyword evidence="1" id="KW-0175">Coiled coil</keyword>
<dbReference type="WBParaSite" id="ECPE_0000511201-mRNA-1">
    <property type="protein sequence ID" value="ECPE_0000511201-mRNA-1"/>
    <property type="gene ID" value="ECPE_0000511201"/>
</dbReference>
<name>A0A183ADR5_9TREM</name>
<proteinExistence type="predicted"/>
<accession>A0A183ADR5</accession>
<organism evidence="2">
    <name type="scientific">Echinostoma caproni</name>
    <dbReference type="NCBI Taxonomy" id="27848"/>
    <lineage>
        <taxon>Eukaryota</taxon>
        <taxon>Metazoa</taxon>
        <taxon>Spiralia</taxon>
        <taxon>Lophotrochozoa</taxon>
        <taxon>Platyhelminthes</taxon>
        <taxon>Trematoda</taxon>
        <taxon>Digenea</taxon>
        <taxon>Plagiorchiida</taxon>
        <taxon>Echinostomata</taxon>
        <taxon>Echinostomatoidea</taxon>
        <taxon>Echinostomatidae</taxon>
        <taxon>Echinostoma</taxon>
    </lineage>
</organism>
<evidence type="ECO:0000313" key="2">
    <source>
        <dbReference type="WBParaSite" id="ECPE_0000511201-mRNA-1"/>
    </source>
</evidence>
<protein>
    <submittedName>
        <fullName evidence="2">CC171 protein</fullName>
    </submittedName>
</protein>
<sequence length="195" mass="23195">LFDQDAERIKELQQKLTTHDLERCEFLDTISSLQYDQAELKEQVRVRDDQIRSSEVKLHAVLARSEELAEQLKMKEAEEELLLTKEREEAHEAQIKQTRVIRSLKLQAKCVLSCVTRRHHFLLQRFRRMKHLHQKLIEQLVTRNDQLRRLSQVLWDTGWDYTRTKYELAKLSEIASLQKSSQTIGWENEMSEPVG</sequence>
<feature type="coiled-coil region" evidence="1">
    <location>
        <begin position="58"/>
        <end position="94"/>
    </location>
</feature>
<evidence type="ECO:0000256" key="1">
    <source>
        <dbReference type="SAM" id="Coils"/>
    </source>
</evidence>
<reference evidence="2" key="1">
    <citation type="submission" date="2016-06" db="UniProtKB">
        <authorList>
            <consortium name="WormBaseParasite"/>
        </authorList>
    </citation>
    <scope>IDENTIFICATION</scope>
</reference>
<dbReference type="AlphaFoldDB" id="A0A183ADR5"/>